<accession>A0ABX7GRY6</accession>
<organism evidence="3 4">
    <name type="scientific">Dyella caseinilytica</name>
    <dbReference type="NCBI Taxonomy" id="1849581"/>
    <lineage>
        <taxon>Bacteria</taxon>
        <taxon>Pseudomonadati</taxon>
        <taxon>Pseudomonadota</taxon>
        <taxon>Gammaproteobacteria</taxon>
        <taxon>Lysobacterales</taxon>
        <taxon>Rhodanobacteraceae</taxon>
        <taxon>Dyella</taxon>
    </lineage>
</organism>
<feature type="chain" id="PRO_5045462612" evidence="1">
    <location>
        <begin position="24"/>
        <end position="151"/>
    </location>
</feature>
<keyword evidence="1" id="KW-0732">Signal</keyword>
<keyword evidence="4" id="KW-1185">Reference proteome</keyword>
<sequence>MTKKLSLVVVSLLVFICTFVAQAASAQNESTPESDIRAFYSWYIQLESQLKYPLLDNNIYTYVEKRTVDALRNDYRRSKLPGNADYFTKVQDFDEKDWASNIAPHPAIMLKDVAVVPVTFGSSDKVSILVFLRKQGENWKIMKVEDTQDYF</sequence>
<dbReference type="RefSeq" id="WP_188800242.1">
    <property type="nucleotide sequence ID" value="NZ_BMIZ01000002.1"/>
</dbReference>
<dbReference type="InterPro" id="IPR024289">
    <property type="entry name" value="DUF3828"/>
</dbReference>
<feature type="signal peptide" evidence="1">
    <location>
        <begin position="1"/>
        <end position="23"/>
    </location>
</feature>
<feature type="domain" description="DUF3828" evidence="2">
    <location>
        <begin position="32"/>
        <end position="147"/>
    </location>
</feature>
<proteinExistence type="predicted"/>
<dbReference type="Proteomes" id="UP000663181">
    <property type="component" value="Chromosome"/>
</dbReference>
<evidence type="ECO:0000256" key="1">
    <source>
        <dbReference type="SAM" id="SignalP"/>
    </source>
</evidence>
<dbReference type="Pfam" id="PF12883">
    <property type="entry name" value="DUF3828"/>
    <property type="match status" value="1"/>
</dbReference>
<evidence type="ECO:0000259" key="2">
    <source>
        <dbReference type="Pfam" id="PF12883"/>
    </source>
</evidence>
<evidence type="ECO:0000313" key="3">
    <source>
        <dbReference type="EMBL" id="QRN53010.1"/>
    </source>
</evidence>
<name>A0ABX7GRY6_9GAMM</name>
<protein>
    <submittedName>
        <fullName evidence="3">DUF3828 domain-containing protein</fullName>
    </submittedName>
</protein>
<reference evidence="3 4" key="1">
    <citation type="submission" date="2020-10" db="EMBL/GenBank/DDBJ databases">
        <title>Phylogeny of dyella-like bacteria.</title>
        <authorList>
            <person name="Fu J."/>
        </authorList>
    </citation>
    <scope>NUCLEOTIDE SEQUENCE [LARGE SCALE GENOMIC DNA]</scope>
    <source>
        <strain evidence="3 4">DHOB09</strain>
    </source>
</reference>
<gene>
    <name evidence="3" type="ORF">ISN74_16440</name>
</gene>
<dbReference type="Gene3D" id="3.10.450.50">
    <property type="match status" value="1"/>
</dbReference>
<dbReference type="EMBL" id="CP064030">
    <property type="protein sequence ID" value="QRN53010.1"/>
    <property type="molecule type" value="Genomic_DNA"/>
</dbReference>
<evidence type="ECO:0000313" key="4">
    <source>
        <dbReference type="Proteomes" id="UP000663181"/>
    </source>
</evidence>